<dbReference type="RefSeq" id="WP_042000296.1">
    <property type="nucleotide sequence ID" value="NZ_CP022382.1"/>
</dbReference>
<name>A0A0B7HF31_9FLAO</name>
<dbReference type="AlphaFoldDB" id="A0A0B7HF31"/>
<accession>A0A0B7HF31</accession>
<protein>
    <submittedName>
        <fullName evidence="1">Uncharacterized protein</fullName>
    </submittedName>
</protein>
<proteinExistence type="predicted"/>
<organism evidence="1 2">
    <name type="scientific">Capnocytophaga canimorsus</name>
    <dbReference type="NCBI Taxonomy" id="28188"/>
    <lineage>
        <taxon>Bacteria</taxon>
        <taxon>Pseudomonadati</taxon>
        <taxon>Bacteroidota</taxon>
        <taxon>Flavobacteriia</taxon>
        <taxon>Flavobacteriales</taxon>
        <taxon>Flavobacteriaceae</taxon>
        <taxon>Capnocytophaga</taxon>
    </lineage>
</organism>
<dbReference type="GeneID" id="69579470"/>
<evidence type="ECO:0000313" key="1">
    <source>
        <dbReference type="EMBL" id="CEN36522.1"/>
    </source>
</evidence>
<dbReference type="EMBL" id="CDOE01000063">
    <property type="protein sequence ID" value="CEN36522.1"/>
    <property type="molecule type" value="Genomic_DNA"/>
</dbReference>
<reference evidence="1 2" key="1">
    <citation type="submission" date="2015-01" db="EMBL/GenBank/DDBJ databases">
        <authorList>
            <person name="Xiang T."/>
            <person name="Song Y."/>
            <person name="Huang L."/>
            <person name="Wang B."/>
            <person name="Wu P."/>
        </authorList>
    </citation>
    <scope>NUCLEOTIDE SEQUENCE [LARGE SCALE GENOMIC DNA]</scope>
    <source>
        <strain evidence="1 2">Cc12</strain>
    </source>
</reference>
<gene>
    <name evidence="1" type="ORF">CCAN12_660070</name>
</gene>
<dbReference type="Proteomes" id="UP000044026">
    <property type="component" value="Unassembled WGS sequence"/>
</dbReference>
<sequence length="247" mass="28838">MNNKLLLLFLLLSVSLIGQNKKKNDWEKENLIGKVKQVTMQRFEALENGALGAKLPDHTRTTFNEQGKYISREEKYDENIGFKTLYTYGQDGLLQEEKRFQTNINTMLKRTVYVYDSQGNEINLENYNSEGILENNIVIEHKDASVEAFIYDPQGNWRGRYTIAYDAHGNETELVVYAQNGEVIIKDISIYDSKNNRIERNYSHLYQGIVTVRTYAYEFDSYGNWVKQITFNNGKPESISLRTIEYY</sequence>
<evidence type="ECO:0000313" key="2">
    <source>
        <dbReference type="Proteomes" id="UP000044026"/>
    </source>
</evidence>